<gene>
    <name evidence="3" type="ORF">GN330_03145</name>
</gene>
<dbReference type="Gene3D" id="3.40.190.150">
    <property type="entry name" value="Bordetella uptake gene, domain 1"/>
    <property type="match status" value="1"/>
</dbReference>
<keyword evidence="4" id="KW-1185">Reference proteome</keyword>
<dbReference type="Gene3D" id="3.40.190.10">
    <property type="entry name" value="Periplasmic binding protein-like II"/>
    <property type="match status" value="1"/>
</dbReference>
<dbReference type="PANTHER" id="PTHR42928">
    <property type="entry name" value="TRICARBOXYLATE-BINDING PROTEIN"/>
    <property type="match status" value="1"/>
</dbReference>
<dbReference type="SUPFAM" id="SSF53850">
    <property type="entry name" value="Periplasmic binding protein-like II"/>
    <property type="match status" value="1"/>
</dbReference>
<dbReference type="InterPro" id="IPR006311">
    <property type="entry name" value="TAT_signal"/>
</dbReference>
<dbReference type="PROSITE" id="PS51318">
    <property type="entry name" value="TAT"/>
    <property type="match status" value="1"/>
</dbReference>
<feature type="chain" id="PRO_5033030081" evidence="2">
    <location>
        <begin position="34"/>
        <end position="334"/>
    </location>
</feature>
<dbReference type="Pfam" id="PF03401">
    <property type="entry name" value="TctC"/>
    <property type="match status" value="1"/>
</dbReference>
<dbReference type="PIRSF" id="PIRSF017082">
    <property type="entry name" value="YflP"/>
    <property type="match status" value="1"/>
</dbReference>
<organism evidence="3 4">
    <name type="scientific">Nitratireductor arenosus</name>
    <dbReference type="NCBI Taxonomy" id="2682096"/>
    <lineage>
        <taxon>Bacteria</taxon>
        <taxon>Pseudomonadati</taxon>
        <taxon>Pseudomonadota</taxon>
        <taxon>Alphaproteobacteria</taxon>
        <taxon>Hyphomicrobiales</taxon>
        <taxon>Phyllobacteriaceae</taxon>
        <taxon>Nitratireductor</taxon>
    </lineage>
</organism>
<dbReference type="Proteomes" id="UP000463224">
    <property type="component" value="Unassembled WGS sequence"/>
</dbReference>
<keyword evidence="2" id="KW-0732">Signal</keyword>
<protein>
    <submittedName>
        <fullName evidence="3">Tripartite tricarboxylate transporter substrate binding protein</fullName>
    </submittedName>
</protein>
<sequence length="334" mass="34739">MKTRIDRRSLLGAALAIAAATGLSAGLASPAVAADGYPEKPVTLVVPFPPGGSTDLLARQIGEAISGPLGQPVVVENRGGAGGTVGANYVATSDPDGHTLLMGVTGSNAISAALRDDLPYDPVTDFDPVSIVIASPLVLVVNSESKFNSVADVIAYAKENPETFTHGTPGVGTSMHMTGELFGLETGTKLLHVPYKGSAQALQDLLGGQLDAMFGDILVTSEHIKTGRLRALGVTSTQRHYMLPDVPTIEEAGIDGYAAFSWQGIFAPAGTPPEVLGTLYAEIAKALESDKLQAFFKEKGFLIESMPPAESKEFIANEVKKWKGVVKAAGIGPK</sequence>
<name>A0A844Q815_9HYPH</name>
<dbReference type="PANTHER" id="PTHR42928:SF5">
    <property type="entry name" value="BLR1237 PROTEIN"/>
    <property type="match status" value="1"/>
</dbReference>
<evidence type="ECO:0000313" key="3">
    <source>
        <dbReference type="EMBL" id="MVA96246.1"/>
    </source>
</evidence>
<feature type="signal peptide" evidence="2">
    <location>
        <begin position="1"/>
        <end position="33"/>
    </location>
</feature>
<evidence type="ECO:0000313" key="4">
    <source>
        <dbReference type="Proteomes" id="UP000463224"/>
    </source>
</evidence>
<comment type="caution">
    <text evidence="3">The sequence shown here is derived from an EMBL/GenBank/DDBJ whole genome shotgun (WGS) entry which is preliminary data.</text>
</comment>
<proteinExistence type="inferred from homology"/>
<reference evidence="3 4" key="1">
    <citation type="submission" date="2019-12" db="EMBL/GenBank/DDBJ databases">
        <title>Nitratireductor arenosus sp. nov., Isolated from sea sand, Jeju island, South Korea.</title>
        <authorList>
            <person name="Kim W."/>
        </authorList>
    </citation>
    <scope>NUCLEOTIDE SEQUENCE [LARGE SCALE GENOMIC DNA]</scope>
    <source>
        <strain evidence="3 4">CAU 1489</strain>
    </source>
</reference>
<evidence type="ECO:0000256" key="2">
    <source>
        <dbReference type="SAM" id="SignalP"/>
    </source>
</evidence>
<evidence type="ECO:0000256" key="1">
    <source>
        <dbReference type="ARBA" id="ARBA00006987"/>
    </source>
</evidence>
<accession>A0A844Q815</accession>
<dbReference type="AlphaFoldDB" id="A0A844Q815"/>
<dbReference type="InterPro" id="IPR005064">
    <property type="entry name" value="BUG"/>
</dbReference>
<dbReference type="InterPro" id="IPR042100">
    <property type="entry name" value="Bug_dom1"/>
</dbReference>
<comment type="similarity">
    <text evidence="1">Belongs to the UPF0065 (bug) family.</text>
</comment>
<dbReference type="EMBL" id="WPHG01000001">
    <property type="protein sequence ID" value="MVA96246.1"/>
    <property type="molecule type" value="Genomic_DNA"/>
</dbReference>
<dbReference type="CDD" id="cd07012">
    <property type="entry name" value="PBP2_Bug_TTT"/>
    <property type="match status" value="1"/>
</dbReference>